<keyword evidence="2" id="KW-0560">Oxidoreductase</keyword>
<dbReference type="PANTHER" id="PTHR43669:SF8">
    <property type="entry name" value="SHORT-CHAIN TYPE DEHYDROGENASE_REDUCTASE-RELATED"/>
    <property type="match status" value="1"/>
</dbReference>
<feature type="compositionally biased region" description="Polar residues" evidence="3">
    <location>
        <begin position="263"/>
        <end position="277"/>
    </location>
</feature>
<comment type="similarity">
    <text evidence="1">Belongs to the short-chain dehydrogenases/reductases (SDR) family.</text>
</comment>
<dbReference type="Gene3D" id="3.40.50.720">
    <property type="entry name" value="NAD(P)-binding Rossmann-like Domain"/>
    <property type="match status" value="1"/>
</dbReference>
<keyword evidence="5" id="KW-1185">Reference proteome</keyword>
<dbReference type="GO" id="GO:0016491">
    <property type="term" value="F:oxidoreductase activity"/>
    <property type="evidence" value="ECO:0007669"/>
    <property type="project" value="UniProtKB-KW"/>
</dbReference>
<evidence type="ECO:0000256" key="3">
    <source>
        <dbReference type="SAM" id="MobiDB-lite"/>
    </source>
</evidence>
<dbReference type="Pfam" id="PF00106">
    <property type="entry name" value="adh_short"/>
    <property type="match status" value="1"/>
</dbReference>
<dbReference type="PROSITE" id="PS00061">
    <property type="entry name" value="ADH_SHORT"/>
    <property type="match status" value="1"/>
</dbReference>
<dbReference type="STRING" id="1089455.MOPEL_099_00850"/>
<organism evidence="4 5">
    <name type="scientific">Mobilicoccus pelagius NBRC 104925</name>
    <dbReference type="NCBI Taxonomy" id="1089455"/>
    <lineage>
        <taxon>Bacteria</taxon>
        <taxon>Bacillati</taxon>
        <taxon>Actinomycetota</taxon>
        <taxon>Actinomycetes</taxon>
        <taxon>Micrococcales</taxon>
        <taxon>Dermatophilaceae</taxon>
        <taxon>Mobilicoccus</taxon>
    </lineage>
</organism>
<dbReference type="InterPro" id="IPR002347">
    <property type="entry name" value="SDR_fam"/>
</dbReference>
<reference evidence="4 5" key="1">
    <citation type="submission" date="2012-02" db="EMBL/GenBank/DDBJ databases">
        <title>Whole genome shotgun sequence of Mobilicoccus pelagius NBRC 104925.</title>
        <authorList>
            <person name="Yoshida Y."/>
            <person name="Hosoyama A."/>
            <person name="Tsuchikane K."/>
            <person name="Katsumata H."/>
            <person name="Yamazaki S."/>
            <person name="Fujita N."/>
        </authorList>
    </citation>
    <scope>NUCLEOTIDE SEQUENCE [LARGE SCALE GENOMIC DNA]</scope>
    <source>
        <strain evidence="4 5">NBRC 104925</strain>
    </source>
</reference>
<protein>
    <submittedName>
        <fullName evidence="4">Putative oxidoreductase</fullName>
    </submittedName>
</protein>
<dbReference type="CDD" id="cd05233">
    <property type="entry name" value="SDR_c"/>
    <property type="match status" value="1"/>
</dbReference>
<dbReference type="EMBL" id="BAFE01000076">
    <property type="protein sequence ID" value="GAB49285.1"/>
    <property type="molecule type" value="Genomic_DNA"/>
</dbReference>
<gene>
    <name evidence="4" type="ORF">MOPEL_099_00850</name>
</gene>
<evidence type="ECO:0000256" key="1">
    <source>
        <dbReference type="ARBA" id="ARBA00006484"/>
    </source>
</evidence>
<dbReference type="OrthoDB" id="210852at2"/>
<sequence length="321" mass="33349">MNPRDTRVVVTGAAGGIGRALAARAAAEGARVVVSDIDADRLRTTAADLGAHAVVADLATADGVTALVEESTAHLGGIDMWIGNAGIQGGLGLDTPDATWHLAHEINVMAHVRAARLLVPRWLERGGDHRGRFVVTASAAGLLTMLGSAPYSVTKHGAVAFAEWLAATYGHHGIDVHVLAPQGVETDIYHAAGPAQGLLRADGLLQPEDVADALFDAVEEGRMLVLPHPRVADYYRARAGNPDAWVRGMQRLQRRLDDATAELSASDTGTPAPSTSGADVPKTAVRGGATPATPAPDTPVREIANGATAPTGPRPHPEEQR</sequence>
<feature type="region of interest" description="Disordered" evidence="3">
    <location>
        <begin position="258"/>
        <end position="321"/>
    </location>
</feature>
<accession>H5UU77</accession>
<name>H5UU77_9MICO</name>
<evidence type="ECO:0000313" key="4">
    <source>
        <dbReference type="EMBL" id="GAB49285.1"/>
    </source>
</evidence>
<evidence type="ECO:0000256" key="2">
    <source>
        <dbReference type="ARBA" id="ARBA00023002"/>
    </source>
</evidence>
<feature type="compositionally biased region" description="Low complexity" evidence="3">
    <location>
        <begin position="283"/>
        <end position="292"/>
    </location>
</feature>
<proteinExistence type="inferred from homology"/>
<dbReference type="AlphaFoldDB" id="H5UU77"/>
<dbReference type="PANTHER" id="PTHR43669">
    <property type="entry name" value="5-KETO-D-GLUCONATE 5-REDUCTASE"/>
    <property type="match status" value="1"/>
</dbReference>
<comment type="caution">
    <text evidence="4">The sequence shown here is derived from an EMBL/GenBank/DDBJ whole genome shotgun (WGS) entry which is preliminary data.</text>
</comment>
<dbReference type="InterPro" id="IPR036291">
    <property type="entry name" value="NAD(P)-bd_dom_sf"/>
</dbReference>
<dbReference type="Proteomes" id="UP000004367">
    <property type="component" value="Unassembled WGS sequence"/>
</dbReference>
<dbReference type="InterPro" id="IPR020904">
    <property type="entry name" value="Sc_DH/Rdtase_CS"/>
</dbReference>
<evidence type="ECO:0000313" key="5">
    <source>
        <dbReference type="Proteomes" id="UP000004367"/>
    </source>
</evidence>
<dbReference type="SUPFAM" id="SSF51735">
    <property type="entry name" value="NAD(P)-binding Rossmann-fold domains"/>
    <property type="match status" value="1"/>
</dbReference>
<dbReference type="eggNOG" id="COG0300">
    <property type="taxonomic scope" value="Bacteria"/>
</dbReference>
<dbReference type="PRINTS" id="PR00081">
    <property type="entry name" value="GDHRDH"/>
</dbReference>